<protein>
    <recommendedName>
        <fullName evidence="1">CRISPR associated protein Cas6 C-terminal domain-containing protein</fullName>
    </recommendedName>
</protein>
<dbReference type="EMBL" id="JANUAU010000001">
    <property type="protein sequence ID" value="MCS3676383.1"/>
    <property type="molecule type" value="Genomic_DNA"/>
</dbReference>
<comment type="caution">
    <text evidence="2">The sequence shown here is derived from an EMBL/GenBank/DDBJ whole genome shotgun (WGS) entry which is preliminary data.</text>
</comment>
<sequence>MKVQFDLDIEPRLHPFNYGELLGRAFYDRAPSYAHHDGLSLHSIGWIQGQVDVTRHGFVFSEPATWSLGVAEREPLEEFLESVDENAEILEGIAIDSVTVVEPPTGTATYFAESPILVRDDDDHLRYDAPQADEYVTTTTRSKLDALGIPEEAAQQVEVSFSEVRNPSTKVVQVGDLEFRGNLCPVEVTAPLPDLHGLVMSVGLGGLTGMGMGSIIPMSYARS</sequence>
<reference evidence="2" key="1">
    <citation type="submission" date="2022-08" db="EMBL/GenBank/DDBJ databases">
        <title>Genomic Encyclopedia of Type Strains, Phase V (KMG-V): Genome sequencing to study the core and pangenomes of soil and plant-associated prokaryotes.</title>
        <authorList>
            <person name="Whitman W."/>
        </authorList>
    </citation>
    <scope>NUCLEOTIDE SEQUENCE</scope>
    <source>
        <strain evidence="2">0</strain>
    </source>
</reference>
<feature type="domain" description="CRISPR associated protein Cas6 C-terminal" evidence="1">
    <location>
        <begin position="112"/>
        <end position="214"/>
    </location>
</feature>
<name>A0A9X2PVM8_9BACT</name>
<evidence type="ECO:0000313" key="3">
    <source>
        <dbReference type="Proteomes" id="UP001155027"/>
    </source>
</evidence>
<organism evidence="2 3">
    <name type="scientific">Salinibacter ruber</name>
    <dbReference type="NCBI Taxonomy" id="146919"/>
    <lineage>
        <taxon>Bacteria</taxon>
        <taxon>Pseudomonadati</taxon>
        <taxon>Rhodothermota</taxon>
        <taxon>Rhodothermia</taxon>
        <taxon>Rhodothermales</taxon>
        <taxon>Salinibacteraceae</taxon>
        <taxon>Salinibacter</taxon>
    </lineage>
</organism>
<proteinExistence type="predicted"/>
<accession>A0A9X2PVM8</accession>
<dbReference type="RefSeq" id="WP_259079211.1">
    <property type="nucleotide sequence ID" value="NZ_JANUAU010000001.1"/>
</dbReference>
<evidence type="ECO:0000313" key="2">
    <source>
        <dbReference type="EMBL" id="MCS3676383.1"/>
    </source>
</evidence>
<dbReference type="Pfam" id="PF01881">
    <property type="entry name" value="Cas_Cas6_C"/>
    <property type="match status" value="1"/>
</dbReference>
<evidence type="ECO:0000259" key="1">
    <source>
        <dbReference type="Pfam" id="PF01881"/>
    </source>
</evidence>
<dbReference type="AlphaFoldDB" id="A0A9X2PVM8"/>
<gene>
    <name evidence="2" type="ORF">GGP71_000279</name>
</gene>
<dbReference type="Proteomes" id="UP001155027">
    <property type="component" value="Unassembled WGS sequence"/>
</dbReference>
<dbReference type="Gene3D" id="3.30.70.1900">
    <property type="match status" value="1"/>
</dbReference>
<dbReference type="InterPro" id="IPR049435">
    <property type="entry name" value="Cas_Cas6_C"/>
</dbReference>